<dbReference type="Gene3D" id="3.30.710.10">
    <property type="entry name" value="Potassium Channel Kv1.1, Chain A"/>
    <property type="match status" value="1"/>
</dbReference>
<dbReference type="EMBL" id="JAOAOG010000168">
    <property type="protein sequence ID" value="KAJ6243761.1"/>
    <property type="molecule type" value="Genomic_DNA"/>
</dbReference>
<feature type="domain" description="BTB" evidence="1">
    <location>
        <begin position="109"/>
        <end position="177"/>
    </location>
</feature>
<dbReference type="InterPro" id="IPR011333">
    <property type="entry name" value="SKP1/BTB/POZ_sf"/>
</dbReference>
<evidence type="ECO:0000313" key="3">
    <source>
        <dbReference type="Proteomes" id="UP001150062"/>
    </source>
</evidence>
<reference evidence="2" key="1">
    <citation type="submission" date="2022-08" db="EMBL/GenBank/DDBJ databases">
        <title>Novel sulfate-reducing endosymbionts in the free-living metamonad Anaeramoeba.</title>
        <authorList>
            <person name="Jerlstrom-Hultqvist J."/>
            <person name="Cepicka I."/>
            <person name="Gallot-Lavallee L."/>
            <person name="Salas-Leiva D."/>
            <person name="Curtis B.A."/>
            <person name="Zahonova K."/>
            <person name="Pipaliya S."/>
            <person name="Dacks J."/>
            <person name="Roger A.J."/>
        </authorList>
    </citation>
    <scope>NUCLEOTIDE SEQUENCE</scope>
    <source>
        <strain evidence="2">Schooner1</strain>
    </source>
</reference>
<sequence length="209" mass="25021">MILEKYKKEDIFKFLNWVYSNIDPRIKIQKINNNNNNNININNKMRMARINKNDQFMEKNKNDKTNKKTNVQFTNNNKLFTDILSRFKLQNITPLNVSLQKLYEDDDSKDFTIKLKKKKPIKVHKFILQCRSKLYQEMFLNINNPDIKEINDYSGLSSNSFKILIKYLYTGTINQKKITMDNKQELSDAIEYFQLNINCSLNWLINNEI</sequence>
<organism evidence="2 3">
    <name type="scientific">Anaeramoeba flamelloides</name>
    <dbReference type="NCBI Taxonomy" id="1746091"/>
    <lineage>
        <taxon>Eukaryota</taxon>
        <taxon>Metamonada</taxon>
        <taxon>Anaeramoebidae</taxon>
        <taxon>Anaeramoeba</taxon>
    </lineage>
</organism>
<accession>A0ABQ8YGQ9</accession>
<dbReference type="SUPFAM" id="SSF54695">
    <property type="entry name" value="POZ domain"/>
    <property type="match status" value="1"/>
</dbReference>
<dbReference type="InterPro" id="IPR000210">
    <property type="entry name" value="BTB/POZ_dom"/>
</dbReference>
<comment type="caution">
    <text evidence="2">The sequence shown here is derived from an EMBL/GenBank/DDBJ whole genome shotgun (WGS) entry which is preliminary data.</text>
</comment>
<name>A0ABQ8YGQ9_9EUKA</name>
<dbReference type="Pfam" id="PF00651">
    <property type="entry name" value="BTB"/>
    <property type="match status" value="1"/>
</dbReference>
<proteinExistence type="predicted"/>
<gene>
    <name evidence="2" type="ORF">M0813_22202</name>
</gene>
<dbReference type="PROSITE" id="PS50097">
    <property type="entry name" value="BTB"/>
    <property type="match status" value="1"/>
</dbReference>
<evidence type="ECO:0000313" key="2">
    <source>
        <dbReference type="EMBL" id="KAJ6243761.1"/>
    </source>
</evidence>
<keyword evidence="3" id="KW-1185">Reference proteome</keyword>
<evidence type="ECO:0000259" key="1">
    <source>
        <dbReference type="PROSITE" id="PS50097"/>
    </source>
</evidence>
<protein>
    <submittedName>
        <fullName evidence="2">Pep-cterm sorting domain-containing protein</fullName>
    </submittedName>
</protein>
<dbReference type="Proteomes" id="UP001150062">
    <property type="component" value="Unassembled WGS sequence"/>
</dbReference>